<dbReference type="EMBL" id="RSCD01000007">
    <property type="protein sequence ID" value="RSH92010.1"/>
    <property type="molecule type" value="Genomic_DNA"/>
</dbReference>
<comment type="caution">
    <text evidence="7">The sequence shown here is derived from an EMBL/GenBank/DDBJ whole genome shotgun (WGS) entry which is preliminary data.</text>
</comment>
<dbReference type="Proteomes" id="UP000279259">
    <property type="component" value="Unassembled WGS sequence"/>
</dbReference>
<feature type="region of interest" description="Disordered" evidence="6">
    <location>
        <begin position="190"/>
        <end position="235"/>
    </location>
</feature>
<organism evidence="7 8">
    <name type="scientific">Saitozyma podzolica</name>
    <dbReference type="NCBI Taxonomy" id="1890683"/>
    <lineage>
        <taxon>Eukaryota</taxon>
        <taxon>Fungi</taxon>
        <taxon>Dikarya</taxon>
        <taxon>Basidiomycota</taxon>
        <taxon>Agaricomycotina</taxon>
        <taxon>Tremellomycetes</taxon>
        <taxon>Tremellales</taxon>
        <taxon>Trimorphomycetaceae</taxon>
        <taxon>Saitozyma</taxon>
    </lineage>
</organism>
<feature type="region of interest" description="Disordered" evidence="6">
    <location>
        <begin position="255"/>
        <end position="282"/>
    </location>
</feature>
<dbReference type="GO" id="GO:0005634">
    <property type="term" value="C:nucleus"/>
    <property type="evidence" value="ECO:0007669"/>
    <property type="project" value="UniProtKB-SubCell"/>
</dbReference>
<protein>
    <recommendedName>
        <fullName evidence="9">Transcription factor domain-containing protein</fullName>
    </recommendedName>
</protein>
<keyword evidence="8" id="KW-1185">Reference proteome</keyword>
<dbReference type="OrthoDB" id="2581860at2759"/>
<dbReference type="PANTHER" id="PTHR31845">
    <property type="entry name" value="FINGER DOMAIN PROTEIN, PUTATIVE-RELATED"/>
    <property type="match status" value="1"/>
</dbReference>
<dbReference type="PANTHER" id="PTHR31845:SF19">
    <property type="entry name" value="TRANSCRIPTION FACTOR DOMAIN-CONTAINING PROTEIN"/>
    <property type="match status" value="1"/>
</dbReference>
<evidence type="ECO:0000256" key="5">
    <source>
        <dbReference type="ARBA" id="ARBA00023242"/>
    </source>
</evidence>
<keyword evidence="4" id="KW-0804">Transcription</keyword>
<evidence type="ECO:0008006" key="9">
    <source>
        <dbReference type="Google" id="ProtNLM"/>
    </source>
</evidence>
<dbReference type="GO" id="GO:0000976">
    <property type="term" value="F:transcription cis-regulatory region binding"/>
    <property type="evidence" value="ECO:0007669"/>
    <property type="project" value="TreeGrafter"/>
</dbReference>
<evidence type="ECO:0000256" key="4">
    <source>
        <dbReference type="ARBA" id="ARBA00023163"/>
    </source>
</evidence>
<evidence type="ECO:0000313" key="7">
    <source>
        <dbReference type="EMBL" id="RSH92010.1"/>
    </source>
</evidence>
<dbReference type="STRING" id="1890683.A0A427YLS0"/>
<name>A0A427YLS0_9TREE</name>
<feature type="region of interest" description="Disordered" evidence="6">
    <location>
        <begin position="87"/>
        <end position="114"/>
    </location>
</feature>
<sequence length="851" mass="93645">MYSQLSQTVSGLGAPQASAFALPQTGGPSQLPGVQPQPGAFDNDHPARGSPISSMSPSDLLEACRRELQSGSQANALILLRGLESRISPSRHQDPTCNAPDMREEKSTSLKRKPTPAIDVGQRVVRAYMRLTRGVENGEHRVSRMELEEDVSADLPGKCPSMRCSSATITSAHHSPTTCEVVSAKFGANHDRTRGVPTTLSSDLEPPVAAQSQHRPRDQTTIQDYSPNIVDAGPSVDRRVGQRIDSFDSDPLGIVSGSDYSTGGPMAALGASIDGRSEDEDDDIDVEEGQEEHLRSGAAAAHPMSFISGSNRHSLSLRKLLNPSHSAAELNWRALEAAINGQSDPGIHARKNRGDIVSRQLVSLEMALKLFTFFMHSLNPIIMLFDPHLHTFDYIRSKSSFLFTTMLSASAKFIAPSIMSILSSAVAEYSVQAIFGSKKTVETVQSWMVMYFWKPPRDKRAWTYVGLISRAAIEIGLDRTPTDDKMGASELQQRERRNQIRTWMLSFMMDRAMANWSIRGRDPIVRDPRIFSNHVFRQHGDAVLAGFTELRAIASEAMDELSFGQEHAASGDVSRRLLTINYDLDEWRQFWQAETQRYDSPPIYMAYLTLFDLHIRLTLNSFAINLQSTAARPGSTPADVKVAQAERYCYDLASDSLSQVKVLHDIDRNVLHRSQDSVSIMVAYAACFLRALIHSASFTHEQRTGAIMLIAQTSHLFKEVSESSETTAALQADFLQSLAAHSQNLATAAPTPVPGSPMRDGALGASMSGGMNGHVLPDHFDWFDAMGNFEPFPETVSPINRAMMPSAEVQSSWTAPASLLPHILEGTDLGNLDDAQWDQIMSDWLQLPRQV</sequence>
<reference evidence="7 8" key="1">
    <citation type="submission" date="2018-11" db="EMBL/GenBank/DDBJ databases">
        <title>Genome sequence of Saitozyma podzolica DSM 27192.</title>
        <authorList>
            <person name="Aliyu H."/>
            <person name="Gorte O."/>
            <person name="Ochsenreither K."/>
        </authorList>
    </citation>
    <scope>NUCLEOTIDE SEQUENCE [LARGE SCALE GENOMIC DNA]</scope>
    <source>
        <strain evidence="7 8">DSM 27192</strain>
    </source>
</reference>
<evidence type="ECO:0000256" key="6">
    <source>
        <dbReference type="SAM" id="MobiDB-lite"/>
    </source>
</evidence>
<keyword evidence="2" id="KW-0805">Transcription regulation</keyword>
<proteinExistence type="predicted"/>
<accession>A0A427YLS0</accession>
<feature type="region of interest" description="Disordered" evidence="6">
    <location>
        <begin position="19"/>
        <end position="56"/>
    </location>
</feature>
<dbReference type="CDD" id="cd12148">
    <property type="entry name" value="fungal_TF_MHR"/>
    <property type="match status" value="1"/>
</dbReference>
<evidence type="ECO:0000256" key="3">
    <source>
        <dbReference type="ARBA" id="ARBA00023125"/>
    </source>
</evidence>
<dbReference type="AlphaFoldDB" id="A0A427YLS0"/>
<evidence type="ECO:0000313" key="8">
    <source>
        <dbReference type="Proteomes" id="UP000279259"/>
    </source>
</evidence>
<comment type="subcellular location">
    <subcellularLocation>
        <location evidence="1">Nucleus</location>
    </subcellularLocation>
</comment>
<dbReference type="InterPro" id="IPR051089">
    <property type="entry name" value="prtT"/>
</dbReference>
<gene>
    <name evidence="7" type="ORF">EHS25_009381</name>
</gene>
<keyword evidence="5" id="KW-0539">Nucleus</keyword>
<keyword evidence="3" id="KW-0238">DNA-binding</keyword>
<evidence type="ECO:0000256" key="2">
    <source>
        <dbReference type="ARBA" id="ARBA00023015"/>
    </source>
</evidence>
<evidence type="ECO:0000256" key="1">
    <source>
        <dbReference type="ARBA" id="ARBA00004123"/>
    </source>
</evidence>
<dbReference type="GO" id="GO:0000981">
    <property type="term" value="F:DNA-binding transcription factor activity, RNA polymerase II-specific"/>
    <property type="evidence" value="ECO:0007669"/>
    <property type="project" value="TreeGrafter"/>
</dbReference>